<dbReference type="PANTHER" id="PTHR46390">
    <property type="entry name" value="MANNOSE-1-PHOSPHATE GUANYLYLTRANSFERASE"/>
    <property type="match status" value="1"/>
</dbReference>
<dbReference type="InterPro" id="IPR049577">
    <property type="entry name" value="GMPP_N"/>
</dbReference>
<dbReference type="InterPro" id="IPR001538">
    <property type="entry name" value="Man6P_isomerase-2_C"/>
</dbReference>
<keyword evidence="3" id="KW-0548">Nucleotidyltransferase</keyword>
<keyword evidence="3" id="KW-0413">Isomerase</keyword>
<feature type="domain" description="Nucleotidyl transferase" evidence="1">
    <location>
        <begin position="5"/>
        <end position="279"/>
    </location>
</feature>
<dbReference type="Gene3D" id="2.60.120.10">
    <property type="entry name" value="Jelly Rolls"/>
    <property type="match status" value="1"/>
</dbReference>
<gene>
    <name evidence="3" type="ORF">PU1002_01565</name>
</gene>
<name>Q1UZ22_PELU1</name>
<dbReference type="SUPFAM" id="SSF53448">
    <property type="entry name" value="Nucleotide-diphospho-sugar transferases"/>
    <property type="match status" value="1"/>
</dbReference>
<evidence type="ECO:0000259" key="2">
    <source>
        <dbReference type="Pfam" id="PF01050"/>
    </source>
</evidence>
<dbReference type="HOGENOM" id="CLU_035527_1_0_5"/>
<dbReference type="InterPro" id="IPR029044">
    <property type="entry name" value="Nucleotide-diphossugar_trans"/>
</dbReference>
<dbReference type="Gene3D" id="3.90.550.10">
    <property type="entry name" value="Spore Coat Polysaccharide Biosynthesis Protein SpsA, Chain A"/>
    <property type="match status" value="1"/>
</dbReference>
<reference evidence="3 4" key="1">
    <citation type="submission" date="2006-04" db="EMBL/GenBank/DDBJ databases">
        <authorList>
            <person name="Giovannoni S.J."/>
            <person name="Cho J.-C."/>
            <person name="Ferriera S."/>
            <person name="Johnson J."/>
            <person name="Kravitz S."/>
            <person name="Halpern A."/>
            <person name="Remington K."/>
            <person name="Beeson K."/>
            <person name="Tran B."/>
            <person name="Rogers Y.-H."/>
            <person name="Friedman R."/>
            <person name="Venter J.C."/>
        </authorList>
    </citation>
    <scope>NUCLEOTIDE SEQUENCE [LARGE SCALE GENOMIC DNA]</scope>
    <source>
        <strain evidence="3 4">HTCC1002</strain>
    </source>
</reference>
<dbReference type="GO" id="GO:0005976">
    <property type="term" value="P:polysaccharide metabolic process"/>
    <property type="evidence" value="ECO:0007669"/>
    <property type="project" value="InterPro"/>
</dbReference>
<evidence type="ECO:0000313" key="3">
    <source>
        <dbReference type="EMBL" id="EAS84369.1"/>
    </source>
</evidence>
<dbReference type="Proteomes" id="UP000005306">
    <property type="component" value="Unassembled WGS sequence"/>
</dbReference>
<dbReference type="CDD" id="cd02509">
    <property type="entry name" value="GDP-M1P_Guanylyltransferase"/>
    <property type="match status" value="1"/>
</dbReference>
<dbReference type="GO" id="GO:0016853">
    <property type="term" value="F:isomerase activity"/>
    <property type="evidence" value="ECO:0007669"/>
    <property type="project" value="UniProtKB-KW"/>
</dbReference>
<dbReference type="EMBL" id="AAPV01000002">
    <property type="protein sequence ID" value="EAS84369.1"/>
    <property type="molecule type" value="Genomic_DNA"/>
</dbReference>
<dbReference type="GO" id="GO:0009298">
    <property type="term" value="P:GDP-mannose biosynthetic process"/>
    <property type="evidence" value="ECO:0007669"/>
    <property type="project" value="TreeGrafter"/>
</dbReference>
<dbReference type="InterPro" id="IPR014710">
    <property type="entry name" value="RmlC-like_jellyroll"/>
</dbReference>
<dbReference type="PANTHER" id="PTHR46390:SF1">
    <property type="entry name" value="MANNOSE-1-PHOSPHATE GUANYLYLTRANSFERASE"/>
    <property type="match status" value="1"/>
</dbReference>
<protein>
    <submittedName>
        <fullName evidence="3">Mannose-6-phosphate isomerase/mannose-1-phosphate guanylyltransferase</fullName>
    </submittedName>
</protein>
<dbReference type="GO" id="GO:0004475">
    <property type="term" value="F:mannose-1-phosphate guanylyltransferase (GTP) activity"/>
    <property type="evidence" value="ECO:0007669"/>
    <property type="project" value="InterPro"/>
</dbReference>
<evidence type="ECO:0000259" key="1">
    <source>
        <dbReference type="Pfam" id="PF00483"/>
    </source>
</evidence>
<dbReference type="Pfam" id="PF00483">
    <property type="entry name" value="NTP_transferase"/>
    <property type="match status" value="1"/>
</dbReference>
<sequence>MKIRPVILCGGAGTRLWPNSKNHQAKQFIDFGNWTLLGKTLERVKSSTFDVPIISTNLKYLKEVKKHLKKHKISKYKIVLEPAKRNTAPAILASALIKDIPNEQPLMFFAADHLIEKANIFNKAINKNKTNLTDQNIFIFGIKPTSPSSEYGYFLTKKVKGNINKVTKFIEKPKEAKAKQVIKQKGYWNSGMFFLRKDSIINNFKKYQPTMYKNCLNAVSKAKLKDNTYYLNKTSFEKATAKSFDYAILEKTKQINAIKLDIPWSDLGSWKEILKMYDKNKNKYYKKKNVYYRPWGRYVNLFEGKGFLIKELFVKPKGVLSLQKHHHRSEHWFVTQGTPKITLNKDSFFRKKNDHIFIPLEAIHRIENKGTKPVKIIEAQVGSILKEGDIVRFQDVYGRT</sequence>
<keyword evidence="3" id="KW-0808">Transferase</keyword>
<dbReference type="InterPro" id="IPR005835">
    <property type="entry name" value="NTP_transferase_dom"/>
</dbReference>
<dbReference type="SUPFAM" id="SSF51182">
    <property type="entry name" value="RmlC-like cupins"/>
    <property type="match status" value="1"/>
</dbReference>
<evidence type="ECO:0000313" key="4">
    <source>
        <dbReference type="Proteomes" id="UP000005306"/>
    </source>
</evidence>
<accession>Q1UZ22</accession>
<comment type="caution">
    <text evidence="3">The sequence shown here is derived from an EMBL/GenBank/DDBJ whole genome shotgun (WGS) entry which is preliminary data.</text>
</comment>
<dbReference type="RefSeq" id="WP_006996956.1">
    <property type="nucleotide sequence ID" value="NZ_CH724130.1"/>
</dbReference>
<feature type="domain" description="Mannose-6-phosphate isomerase type II C-terminal" evidence="2">
    <location>
        <begin position="283"/>
        <end position="395"/>
    </location>
</feature>
<organism evidence="3 4">
    <name type="scientific">Pelagibacter ubique (strain HTCC1002)</name>
    <dbReference type="NCBI Taxonomy" id="314261"/>
    <lineage>
        <taxon>Bacteria</taxon>
        <taxon>Pseudomonadati</taxon>
        <taxon>Pseudomonadota</taxon>
        <taxon>Alphaproteobacteria</taxon>
        <taxon>Candidatus Pelagibacterales</taxon>
        <taxon>Candidatus Pelagibacteraceae</taxon>
        <taxon>Candidatus Pelagibacter</taxon>
    </lineage>
</organism>
<dbReference type="InterPro" id="IPR011051">
    <property type="entry name" value="RmlC_Cupin_sf"/>
</dbReference>
<dbReference type="CDD" id="cd02213">
    <property type="entry name" value="cupin_PMI_typeII_C"/>
    <property type="match status" value="1"/>
</dbReference>
<proteinExistence type="predicted"/>
<dbReference type="Pfam" id="PF01050">
    <property type="entry name" value="MannoseP_isomer"/>
    <property type="match status" value="1"/>
</dbReference>
<dbReference type="InterPro" id="IPR051161">
    <property type="entry name" value="Mannose-6P_isomerase_type2"/>
</dbReference>
<dbReference type="AlphaFoldDB" id="Q1UZ22"/>